<dbReference type="EMBL" id="JACLAX010000004">
    <property type="protein sequence ID" value="MBC2668735.1"/>
    <property type="molecule type" value="Genomic_DNA"/>
</dbReference>
<sequence>MTAPARITQADMERAAKAVKAADFQRARIIMDFAHSRIEVIIGEQQGDSPAERNPWDDE</sequence>
<evidence type="ECO:0000313" key="1">
    <source>
        <dbReference type="EMBL" id="MBC2668735.1"/>
    </source>
</evidence>
<dbReference type="RefSeq" id="WP_185678603.1">
    <property type="nucleotide sequence ID" value="NZ_JACLAX010000004.1"/>
</dbReference>
<name>A0A7X1FXB5_9SPHN</name>
<dbReference type="AlphaFoldDB" id="A0A7X1FXB5"/>
<dbReference type="Proteomes" id="UP000551327">
    <property type="component" value="Unassembled WGS sequence"/>
</dbReference>
<evidence type="ECO:0000313" key="2">
    <source>
        <dbReference type="Proteomes" id="UP000551327"/>
    </source>
</evidence>
<keyword evidence="2" id="KW-1185">Reference proteome</keyword>
<comment type="caution">
    <text evidence="1">The sequence shown here is derived from an EMBL/GenBank/DDBJ whole genome shotgun (WGS) entry which is preliminary data.</text>
</comment>
<protein>
    <submittedName>
        <fullName evidence="1">Uncharacterized protein</fullName>
    </submittedName>
</protein>
<organism evidence="1 2">
    <name type="scientific">Novosphingobium piscinae</name>
    <dbReference type="NCBI Taxonomy" id="1507448"/>
    <lineage>
        <taxon>Bacteria</taxon>
        <taxon>Pseudomonadati</taxon>
        <taxon>Pseudomonadota</taxon>
        <taxon>Alphaproteobacteria</taxon>
        <taxon>Sphingomonadales</taxon>
        <taxon>Sphingomonadaceae</taxon>
        <taxon>Novosphingobium</taxon>
    </lineage>
</organism>
<gene>
    <name evidence="1" type="ORF">H7F53_06245</name>
</gene>
<reference evidence="1 2" key="1">
    <citation type="submission" date="2020-08" db="EMBL/GenBank/DDBJ databases">
        <title>The genome sequence of type strain Novosphingobium piscinae KCTC 42194.</title>
        <authorList>
            <person name="Liu Y."/>
        </authorList>
    </citation>
    <scope>NUCLEOTIDE SEQUENCE [LARGE SCALE GENOMIC DNA]</scope>
    <source>
        <strain evidence="1 2">KCTC 42194</strain>
    </source>
</reference>
<proteinExistence type="predicted"/>
<accession>A0A7X1FXB5</accession>